<proteinExistence type="predicted"/>
<reference evidence="1 2" key="1">
    <citation type="journal article" date="2015" name="Nat. Commun.">
        <title>Lucilia cuprina genome unlocks parasitic fly biology to underpin future interventions.</title>
        <authorList>
            <person name="Anstead C.A."/>
            <person name="Korhonen P.K."/>
            <person name="Young N.D."/>
            <person name="Hall R.S."/>
            <person name="Jex A.R."/>
            <person name="Murali S.C."/>
            <person name="Hughes D.S."/>
            <person name="Lee S.F."/>
            <person name="Perry T."/>
            <person name="Stroehlein A.J."/>
            <person name="Ansell B.R."/>
            <person name="Breugelmans B."/>
            <person name="Hofmann A."/>
            <person name="Qu J."/>
            <person name="Dugan S."/>
            <person name="Lee S.L."/>
            <person name="Chao H."/>
            <person name="Dinh H."/>
            <person name="Han Y."/>
            <person name="Doddapaneni H.V."/>
            <person name="Worley K.C."/>
            <person name="Muzny D.M."/>
            <person name="Ioannidis P."/>
            <person name="Waterhouse R.M."/>
            <person name="Zdobnov E.M."/>
            <person name="James P.J."/>
            <person name="Bagnall N.H."/>
            <person name="Kotze A.C."/>
            <person name="Gibbs R.A."/>
            <person name="Richards S."/>
            <person name="Batterham P."/>
            <person name="Gasser R.B."/>
        </authorList>
    </citation>
    <scope>NUCLEOTIDE SEQUENCE [LARGE SCALE GENOMIC DNA]</scope>
    <source>
        <strain evidence="1 2">LS</strain>
        <tissue evidence="1">Full body</tissue>
    </source>
</reference>
<name>A0A0L0CLR5_LUCCU</name>
<organism evidence="1 2">
    <name type="scientific">Lucilia cuprina</name>
    <name type="common">Green bottle fly</name>
    <name type="synonym">Australian sheep blowfly</name>
    <dbReference type="NCBI Taxonomy" id="7375"/>
    <lineage>
        <taxon>Eukaryota</taxon>
        <taxon>Metazoa</taxon>
        <taxon>Ecdysozoa</taxon>
        <taxon>Arthropoda</taxon>
        <taxon>Hexapoda</taxon>
        <taxon>Insecta</taxon>
        <taxon>Pterygota</taxon>
        <taxon>Neoptera</taxon>
        <taxon>Endopterygota</taxon>
        <taxon>Diptera</taxon>
        <taxon>Brachycera</taxon>
        <taxon>Muscomorpha</taxon>
        <taxon>Oestroidea</taxon>
        <taxon>Calliphoridae</taxon>
        <taxon>Luciliinae</taxon>
        <taxon>Lucilia</taxon>
    </lineage>
</organism>
<keyword evidence="2" id="KW-1185">Reference proteome</keyword>
<gene>
    <name evidence="1" type="ORF">FF38_03264</name>
</gene>
<accession>A0A0L0CLR5</accession>
<evidence type="ECO:0000313" key="2">
    <source>
        <dbReference type="Proteomes" id="UP000037069"/>
    </source>
</evidence>
<sequence length="168" mass="19266">MLNIFPKIYSKFSHTQTQANAHDSMQTLLCSSKSNTQFVEFLFLKSKLEGNCGRKKVSFPFTVFVQYFQVVVSPLCLNYFARATTASLPLLKKKSRVFILRALIDAKFADSSRGCIDSLYIFLKEHDVNLADIDYHLQLVVFFKCDAITNSLRVYFNSLSTNFILDIM</sequence>
<dbReference type="EMBL" id="JRES01000314">
    <property type="protein sequence ID" value="KNC32369.1"/>
    <property type="molecule type" value="Genomic_DNA"/>
</dbReference>
<evidence type="ECO:0000313" key="1">
    <source>
        <dbReference type="EMBL" id="KNC32369.1"/>
    </source>
</evidence>
<dbReference type="Proteomes" id="UP000037069">
    <property type="component" value="Unassembled WGS sequence"/>
</dbReference>
<comment type="caution">
    <text evidence="1">The sequence shown here is derived from an EMBL/GenBank/DDBJ whole genome shotgun (WGS) entry which is preliminary data.</text>
</comment>
<protein>
    <submittedName>
        <fullName evidence="1">Uncharacterized protein</fullName>
    </submittedName>
</protein>
<dbReference type="AlphaFoldDB" id="A0A0L0CLR5"/>